<reference evidence="1 2" key="1">
    <citation type="submission" date="2019-08" db="EMBL/GenBank/DDBJ databases">
        <title>Whole-genome Sequencing of e-waste polymer degrading bacterium Pseudomonas sp. strain PE08.</title>
        <authorList>
            <person name="Kirdat K."/>
            <person name="Debbarma P."/>
            <person name="Narawade N."/>
            <person name="Suyal D."/>
            <person name="Thorat V."/>
            <person name="Shouche Y."/>
            <person name="Goel R."/>
            <person name="Yadav A."/>
        </authorList>
    </citation>
    <scope>NUCLEOTIDE SEQUENCE [LARGE SCALE GENOMIC DNA]</scope>
    <source>
        <strain evidence="1 2">PE08</strain>
    </source>
</reference>
<dbReference type="AlphaFoldDB" id="A0A5J6QY07"/>
<dbReference type="EMBL" id="CP043311">
    <property type="protein sequence ID" value="QEY65649.1"/>
    <property type="molecule type" value="Genomic_DNA"/>
</dbReference>
<sequence>MTYGRARQRGAWLGLLAMLLVLVGPLVSQARDMGQGGVPEWMGELACSAGHGGSSHQPAMPDHEMSWAKCGYCTLLFNSPALSPATLPGLDLAGLTSPHAALAPLAGHGGRAVFPGSLTRAPPFALS</sequence>
<dbReference type="InterPro" id="IPR021333">
    <property type="entry name" value="DUF2946"/>
</dbReference>
<evidence type="ECO:0000313" key="1">
    <source>
        <dbReference type="EMBL" id="QEY65649.1"/>
    </source>
</evidence>
<keyword evidence="2" id="KW-1185">Reference proteome</keyword>
<protein>
    <submittedName>
        <fullName evidence="1">DUF2946 domain-containing protein</fullName>
    </submittedName>
</protein>
<proteinExistence type="predicted"/>
<dbReference type="Pfam" id="PF11162">
    <property type="entry name" value="DUF2946"/>
    <property type="match status" value="1"/>
</dbReference>
<organism evidence="1 2">
    <name type="scientific">Metapseudomonas lalkuanensis</name>
    <dbReference type="NCBI Taxonomy" id="2604832"/>
    <lineage>
        <taxon>Bacteria</taxon>
        <taxon>Pseudomonadati</taxon>
        <taxon>Pseudomonadota</taxon>
        <taxon>Gammaproteobacteria</taxon>
        <taxon>Pseudomonadales</taxon>
        <taxon>Pseudomonadaceae</taxon>
        <taxon>Metapseudomonas</taxon>
    </lineage>
</organism>
<dbReference type="KEGG" id="plal:FXN65_27610"/>
<dbReference type="RefSeq" id="WP_151138546.1">
    <property type="nucleotide sequence ID" value="NZ_CP043311.1"/>
</dbReference>
<evidence type="ECO:0000313" key="2">
    <source>
        <dbReference type="Proteomes" id="UP000327179"/>
    </source>
</evidence>
<gene>
    <name evidence="1" type="ORF">FXN65_27610</name>
</gene>
<name>A0A5J6QY07_9GAMM</name>
<accession>A0A5J6QY07</accession>
<dbReference type="Proteomes" id="UP000327179">
    <property type="component" value="Chromosome"/>
</dbReference>